<evidence type="ECO:0000313" key="1">
    <source>
        <dbReference type="EMBL" id="RYR34087.1"/>
    </source>
</evidence>
<evidence type="ECO:0008006" key="3">
    <source>
        <dbReference type="Google" id="ProtNLM"/>
    </source>
</evidence>
<evidence type="ECO:0000313" key="2">
    <source>
        <dbReference type="Proteomes" id="UP000289738"/>
    </source>
</evidence>
<organism evidence="1 2">
    <name type="scientific">Arachis hypogaea</name>
    <name type="common">Peanut</name>
    <dbReference type="NCBI Taxonomy" id="3818"/>
    <lineage>
        <taxon>Eukaryota</taxon>
        <taxon>Viridiplantae</taxon>
        <taxon>Streptophyta</taxon>
        <taxon>Embryophyta</taxon>
        <taxon>Tracheophyta</taxon>
        <taxon>Spermatophyta</taxon>
        <taxon>Magnoliopsida</taxon>
        <taxon>eudicotyledons</taxon>
        <taxon>Gunneridae</taxon>
        <taxon>Pentapetalae</taxon>
        <taxon>rosids</taxon>
        <taxon>fabids</taxon>
        <taxon>Fabales</taxon>
        <taxon>Fabaceae</taxon>
        <taxon>Papilionoideae</taxon>
        <taxon>50 kb inversion clade</taxon>
        <taxon>dalbergioids sensu lato</taxon>
        <taxon>Dalbergieae</taxon>
        <taxon>Pterocarpus clade</taxon>
        <taxon>Arachis</taxon>
    </lineage>
</organism>
<name>A0A445B5X8_ARAHY</name>
<gene>
    <name evidence="1" type="ORF">Ahy_A10g048807</name>
</gene>
<dbReference type="AlphaFoldDB" id="A0A445B5X8"/>
<protein>
    <recommendedName>
        <fullName evidence="3">Transposase MuDR plant domain-containing protein</fullName>
    </recommendedName>
</protein>
<proteinExistence type="predicted"/>
<accession>A0A445B5X8</accession>
<comment type="caution">
    <text evidence="1">The sequence shown here is derived from an EMBL/GenBank/DDBJ whole genome shotgun (WGS) entry which is preliminary data.</text>
</comment>
<keyword evidence="2" id="KW-1185">Reference proteome</keyword>
<reference evidence="1 2" key="1">
    <citation type="submission" date="2019-01" db="EMBL/GenBank/DDBJ databases">
        <title>Sequencing of cultivated peanut Arachis hypogaea provides insights into genome evolution and oil improvement.</title>
        <authorList>
            <person name="Chen X."/>
        </authorList>
    </citation>
    <scope>NUCLEOTIDE SEQUENCE [LARGE SCALE GENOMIC DNA]</scope>
    <source>
        <strain evidence="2">cv. Fuhuasheng</strain>
        <tissue evidence="1">Leaves</tissue>
    </source>
</reference>
<dbReference type="EMBL" id="SDMP01000010">
    <property type="protein sequence ID" value="RYR34087.1"/>
    <property type="molecule type" value="Genomic_DNA"/>
</dbReference>
<dbReference type="Proteomes" id="UP000289738">
    <property type="component" value="Chromosome A10"/>
</dbReference>
<sequence>MEAPTREGVLHATCGGRVRGRVTCGFFSLADEATGGGRAESACGGACWHVSQSGWLVMQHVDGVLSAPFYIRQRSVPFLLRKRVFFDCVSVMEGTTNLVVYHNGEIIQNTHEKVRFVCQNPFSFGISCTMMFMEHQNGLCQSMEKESDGIQNDLDIENDRAAVYKRMNSDSEEDFEATYEAGDENEDGDVGVEAAAKNIVVHPSVSQPMNIPPFMHNLDLDIVHALKFSEYANIGVADPKDGEFKIGMEYSSRKSVVTEIRSYTISRGVDYNVYESKPQMFYTKCKTYGQSRPLYNGSEEVNSDRILYRVFGSFNPCIRAFRHCKLLVQVDGIHLYEKYKGTLLVGVAQDGNQNIVPITFALRLDWQLYEHDVYKMIEVPKGHSQSLCPQRVRPSGAGDDGGP</sequence>